<proteinExistence type="predicted"/>
<evidence type="ECO:0000313" key="1">
    <source>
        <dbReference type="EnsemblMetazoa" id="MESCA008267-PA"/>
    </source>
</evidence>
<name>T1GWT6_MEGSC</name>
<dbReference type="Proteomes" id="UP000015102">
    <property type="component" value="Unassembled WGS sequence"/>
</dbReference>
<reference evidence="1" key="2">
    <citation type="submission" date="2015-06" db="UniProtKB">
        <authorList>
            <consortium name="EnsemblMetazoa"/>
        </authorList>
    </citation>
    <scope>IDENTIFICATION</scope>
</reference>
<organism evidence="1 2">
    <name type="scientific">Megaselia scalaris</name>
    <name type="common">Humpbacked fly</name>
    <name type="synonym">Phora scalaris</name>
    <dbReference type="NCBI Taxonomy" id="36166"/>
    <lineage>
        <taxon>Eukaryota</taxon>
        <taxon>Metazoa</taxon>
        <taxon>Ecdysozoa</taxon>
        <taxon>Arthropoda</taxon>
        <taxon>Hexapoda</taxon>
        <taxon>Insecta</taxon>
        <taxon>Pterygota</taxon>
        <taxon>Neoptera</taxon>
        <taxon>Endopterygota</taxon>
        <taxon>Diptera</taxon>
        <taxon>Brachycera</taxon>
        <taxon>Muscomorpha</taxon>
        <taxon>Platypezoidea</taxon>
        <taxon>Phoridae</taxon>
        <taxon>Megaseliini</taxon>
        <taxon>Megaselia</taxon>
    </lineage>
</organism>
<sequence length="62" mass="7214">MDVLNPWIQSLTTLKFTKYSGSLVLNSKCIYANTPDYGRKKDASDKQKEKNIRISTWKRYGL</sequence>
<dbReference type="EnsemblMetazoa" id="MESCA008267-RA">
    <property type="protein sequence ID" value="MESCA008267-PA"/>
    <property type="gene ID" value="MESCA008267"/>
</dbReference>
<keyword evidence="2" id="KW-1185">Reference proteome</keyword>
<dbReference type="HOGENOM" id="CLU_2906688_0_0_1"/>
<dbReference type="AlphaFoldDB" id="T1GWT6"/>
<protein>
    <submittedName>
        <fullName evidence="1">Uncharacterized protein</fullName>
    </submittedName>
</protein>
<accession>T1GWT6</accession>
<reference evidence="2" key="1">
    <citation type="submission" date="2013-02" db="EMBL/GenBank/DDBJ databases">
        <authorList>
            <person name="Hughes D."/>
        </authorList>
    </citation>
    <scope>NUCLEOTIDE SEQUENCE</scope>
    <source>
        <strain>Durham</strain>
        <strain evidence="2">NC isolate 2 -- Noor lab</strain>
    </source>
</reference>
<evidence type="ECO:0000313" key="2">
    <source>
        <dbReference type="Proteomes" id="UP000015102"/>
    </source>
</evidence>
<dbReference type="EMBL" id="CAQQ02198534">
    <property type="status" value="NOT_ANNOTATED_CDS"/>
    <property type="molecule type" value="Genomic_DNA"/>
</dbReference>